<organism evidence="1 2">
    <name type="scientific">Sphingomonas montanisoli</name>
    <dbReference type="NCBI Taxonomy" id="2606412"/>
    <lineage>
        <taxon>Bacteria</taxon>
        <taxon>Pseudomonadati</taxon>
        <taxon>Pseudomonadota</taxon>
        <taxon>Alphaproteobacteria</taxon>
        <taxon>Sphingomonadales</taxon>
        <taxon>Sphingomonadaceae</taxon>
        <taxon>Sphingomonas</taxon>
    </lineage>
</organism>
<proteinExistence type="predicted"/>
<dbReference type="Proteomes" id="UP000322077">
    <property type="component" value="Unassembled WGS sequence"/>
</dbReference>
<reference evidence="1 2" key="1">
    <citation type="submission" date="2019-08" db="EMBL/GenBank/DDBJ databases">
        <authorList>
            <person name="Wang G."/>
            <person name="Xu Z."/>
        </authorList>
    </citation>
    <scope>NUCLEOTIDE SEQUENCE [LARGE SCALE GENOMIC DNA]</scope>
    <source>
        <strain evidence="1 2">ZX</strain>
    </source>
</reference>
<comment type="caution">
    <text evidence="1">The sequence shown here is derived from an EMBL/GenBank/DDBJ whole genome shotgun (WGS) entry which is preliminary data.</text>
</comment>
<evidence type="ECO:0000313" key="1">
    <source>
        <dbReference type="EMBL" id="TZG28065.1"/>
    </source>
</evidence>
<sequence length="77" mass="8533">MDEAIAVLEAALARSDKGRQDGPDVRLALRVLRLCGIPADALRYFWESCQGEHEIGRWQNMNAALNGIRGLSRQPKG</sequence>
<dbReference type="AlphaFoldDB" id="A0A5D9CD80"/>
<accession>A0A5D9CD80</accession>
<dbReference type="EMBL" id="VTOU01000002">
    <property type="protein sequence ID" value="TZG28065.1"/>
    <property type="molecule type" value="Genomic_DNA"/>
</dbReference>
<gene>
    <name evidence="1" type="ORF">FYJ91_11110</name>
</gene>
<name>A0A5D9CD80_9SPHN</name>
<protein>
    <submittedName>
        <fullName evidence="1">Uncharacterized protein</fullName>
    </submittedName>
</protein>
<evidence type="ECO:0000313" key="2">
    <source>
        <dbReference type="Proteomes" id="UP000322077"/>
    </source>
</evidence>
<dbReference type="RefSeq" id="WP_149522275.1">
    <property type="nucleotide sequence ID" value="NZ_VTOU01000002.1"/>
</dbReference>
<keyword evidence="2" id="KW-1185">Reference proteome</keyword>